<protein>
    <submittedName>
        <fullName evidence="2">Uncharacterized protein</fullName>
    </submittedName>
</protein>
<name>A0A8H7BKE9_9FUNG</name>
<gene>
    <name evidence="2" type="ORF">EC973_008952</name>
</gene>
<accession>A0A8H7BKE9</accession>
<feature type="region of interest" description="Disordered" evidence="1">
    <location>
        <begin position="173"/>
        <end position="251"/>
    </location>
</feature>
<sequence>MEAIDDYANENIARSLAYTVLEYRQQHDFVSLLPISTALLRQRVHFLGPSSATEPSEWNEVVQWQKDSCPDVIETLWTGDGNTVDDLYQSTVYYKRLDAETLHALVEFAHRDGKHFVVVLALEQGAEDISELKYHNTREYSDKEWEQIRTWPQTHEEAERIFLTKVTQLHRSHLTATPESTKSNREAPSGYWGDWSSDEEESDQKDKKKDKEKAIADQANVEEDSEEEYYARWSRDPGTLTPPQMNPEEQQEMEEEYDQSYNPLFTVPSVPNLMDAHTAALAELTQVLQTSLPGNATQGAISSDPLPKVISRTRELDESRTCTIPGAYPETPQQTVEDLKTIVRASDSGWDHQKKEAGRILLKKSLSALVGAGKLLGYEGSDILDMVREIIENP</sequence>
<dbReference type="Proteomes" id="UP000605846">
    <property type="component" value="Unassembled WGS sequence"/>
</dbReference>
<evidence type="ECO:0000313" key="2">
    <source>
        <dbReference type="EMBL" id="KAF7726242.1"/>
    </source>
</evidence>
<dbReference type="EMBL" id="JABAYA010000081">
    <property type="protein sequence ID" value="KAF7726242.1"/>
    <property type="molecule type" value="Genomic_DNA"/>
</dbReference>
<comment type="caution">
    <text evidence="2">The sequence shown here is derived from an EMBL/GenBank/DDBJ whole genome shotgun (WGS) entry which is preliminary data.</text>
</comment>
<proteinExistence type="predicted"/>
<evidence type="ECO:0000256" key="1">
    <source>
        <dbReference type="SAM" id="MobiDB-lite"/>
    </source>
</evidence>
<feature type="compositionally biased region" description="Basic and acidic residues" evidence="1">
    <location>
        <begin position="204"/>
        <end position="215"/>
    </location>
</feature>
<keyword evidence="3" id="KW-1185">Reference proteome</keyword>
<dbReference type="OrthoDB" id="5578001at2759"/>
<dbReference type="AlphaFoldDB" id="A0A8H7BKE9"/>
<reference evidence="2" key="1">
    <citation type="submission" date="2020-01" db="EMBL/GenBank/DDBJ databases">
        <title>Genome Sequencing of Three Apophysomyces-Like Fungal Strains Confirms a Novel Fungal Genus in the Mucoromycota with divergent Burkholderia-like Endosymbiotic Bacteria.</title>
        <authorList>
            <person name="Stajich J.E."/>
            <person name="Macias A.M."/>
            <person name="Carter-House D."/>
            <person name="Lovett B."/>
            <person name="Kasson L.R."/>
            <person name="Berry K."/>
            <person name="Grigoriev I."/>
            <person name="Chang Y."/>
            <person name="Spatafora J."/>
            <person name="Kasson M.T."/>
        </authorList>
    </citation>
    <scope>NUCLEOTIDE SEQUENCE</scope>
    <source>
        <strain evidence="2">NRRL A-21654</strain>
    </source>
</reference>
<evidence type="ECO:0000313" key="3">
    <source>
        <dbReference type="Proteomes" id="UP000605846"/>
    </source>
</evidence>
<organism evidence="2 3">
    <name type="scientific">Apophysomyces ossiformis</name>
    <dbReference type="NCBI Taxonomy" id="679940"/>
    <lineage>
        <taxon>Eukaryota</taxon>
        <taxon>Fungi</taxon>
        <taxon>Fungi incertae sedis</taxon>
        <taxon>Mucoromycota</taxon>
        <taxon>Mucoromycotina</taxon>
        <taxon>Mucoromycetes</taxon>
        <taxon>Mucorales</taxon>
        <taxon>Mucorineae</taxon>
        <taxon>Mucoraceae</taxon>
        <taxon>Apophysomyces</taxon>
    </lineage>
</organism>